<protein>
    <recommendedName>
        <fullName evidence="3">AB hydrolase-1 domain-containing protein</fullName>
    </recommendedName>
</protein>
<organism evidence="1 2">
    <name type="scientific">Penicillium malachiteum</name>
    <dbReference type="NCBI Taxonomy" id="1324776"/>
    <lineage>
        <taxon>Eukaryota</taxon>
        <taxon>Fungi</taxon>
        <taxon>Dikarya</taxon>
        <taxon>Ascomycota</taxon>
        <taxon>Pezizomycotina</taxon>
        <taxon>Eurotiomycetes</taxon>
        <taxon>Eurotiomycetidae</taxon>
        <taxon>Eurotiales</taxon>
        <taxon>Aspergillaceae</taxon>
        <taxon>Penicillium</taxon>
    </lineage>
</organism>
<accession>A0AAD6HT48</accession>
<dbReference type="GO" id="GO:0072330">
    <property type="term" value="P:monocarboxylic acid biosynthetic process"/>
    <property type="evidence" value="ECO:0007669"/>
    <property type="project" value="UniProtKB-ARBA"/>
</dbReference>
<evidence type="ECO:0008006" key="3">
    <source>
        <dbReference type="Google" id="ProtNLM"/>
    </source>
</evidence>
<sequence length="372" mass="41856">MTIVSAAGVGFPKEAYEPLFEQVFRKASLAGVNIRSIWIADPFNMGESAVANRENLGRDGSTIDHSRDLWGMMNHFRHQMPKPIVGLGHSMGCSEMLLLSSWHPSLFHSFAFIEPGIDPNYGERVLAKWVSQALQQNDFWDTREEAEKALVKSQMAYSWGKKTLARLKYYGIYLVKTQTGLKWTFTTPKNQIASVVLRHIPKSVHVSSDNLANLTVAQRALVPDLDPKIALQGSFYRPEFQDSWEMLPKMRPWVLYINGTSSPHFGDPSTRDLRAQITGTGVGGNGGMKLGAVQQVIIEGAGHDMPFDDNFEQISTHIVDWFLKESRRWDDGAGRRLRDWRADCAEEKGKVSKDYTASVPEEIAARTRTVKL</sequence>
<dbReference type="GO" id="GO:0017000">
    <property type="term" value="P:antibiotic biosynthetic process"/>
    <property type="evidence" value="ECO:0007669"/>
    <property type="project" value="UniProtKB-ARBA"/>
</dbReference>
<proteinExistence type="predicted"/>
<gene>
    <name evidence="1" type="ORF">N7493_003112</name>
</gene>
<reference evidence="1" key="2">
    <citation type="submission" date="2023-01" db="EMBL/GenBank/DDBJ databases">
        <authorList>
            <person name="Petersen C."/>
        </authorList>
    </citation>
    <scope>NUCLEOTIDE SEQUENCE</scope>
    <source>
        <strain evidence="1">IBT 17514</strain>
    </source>
</reference>
<dbReference type="Proteomes" id="UP001215712">
    <property type="component" value="Unassembled WGS sequence"/>
</dbReference>
<dbReference type="InterPro" id="IPR029058">
    <property type="entry name" value="AB_hydrolase_fold"/>
</dbReference>
<evidence type="ECO:0000313" key="1">
    <source>
        <dbReference type="EMBL" id="KAJ5734326.1"/>
    </source>
</evidence>
<keyword evidence="2" id="KW-1185">Reference proteome</keyword>
<dbReference type="AlphaFoldDB" id="A0AAD6HT48"/>
<evidence type="ECO:0000313" key="2">
    <source>
        <dbReference type="Proteomes" id="UP001215712"/>
    </source>
</evidence>
<dbReference type="Gene3D" id="3.40.50.1820">
    <property type="entry name" value="alpha/beta hydrolase"/>
    <property type="match status" value="1"/>
</dbReference>
<reference evidence="1" key="1">
    <citation type="journal article" date="2023" name="IMA Fungus">
        <title>Comparative genomic study of the Penicillium genus elucidates a diverse pangenome and 15 lateral gene transfer events.</title>
        <authorList>
            <person name="Petersen C."/>
            <person name="Sorensen T."/>
            <person name="Nielsen M.R."/>
            <person name="Sondergaard T.E."/>
            <person name="Sorensen J.L."/>
            <person name="Fitzpatrick D.A."/>
            <person name="Frisvad J.C."/>
            <person name="Nielsen K.L."/>
        </authorList>
    </citation>
    <scope>NUCLEOTIDE SEQUENCE</scope>
    <source>
        <strain evidence="1">IBT 17514</strain>
    </source>
</reference>
<dbReference type="SUPFAM" id="SSF53474">
    <property type="entry name" value="alpha/beta-Hydrolases"/>
    <property type="match status" value="1"/>
</dbReference>
<name>A0AAD6HT48_9EURO</name>
<comment type="caution">
    <text evidence="1">The sequence shown here is derived from an EMBL/GenBank/DDBJ whole genome shotgun (WGS) entry which is preliminary data.</text>
</comment>
<dbReference type="EMBL" id="JAQJAN010000003">
    <property type="protein sequence ID" value="KAJ5734326.1"/>
    <property type="molecule type" value="Genomic_DNA"/>
</dbReference>